<dbReference type="Gene3D" id="3.30.465.10">
    <property type="match status" value="1"/>
</dbReference>
<sequence length="434" mass="50873">MEIIKFKKFKSIDGFVNKNLKYLNVKKINFLNKHKSFSFIGKGNSISGLPYDNKSLLINYDIEDELKFDKRKSELSVNGNIEVYKIHNYLLKKKLYFPSFPSYSNVTAAACIANCVHGLNPKMGIIKDFVKEIKIYNPNFGFKTLSLEKNKKLFFLTIGGMGLTGLIVNIKFKTLKLMSSNLKIEKNIEFTDLNHMYKYLLNNNYFYNQNNIFIDLKEGKILGRVSSGNLSQNKINLRFISVKKINSIRLGFFRFSVFKKLFEKLILLKEKKFKKLNIHINDAFYPSNRRLIYFNLMGKKFIEYQSIIPHGNVKPFLKDLKVMIDKHSPLISLCHLKIFNGNSHYLQFNGKGLALSIHLTVNSKFNSFYKKLNDLNHKYNCKINIYKNSLIKINDIKKSYGKNYDIFKREIIKLNNKFIIVNQIFNNKNFYKRG</sequence>
<protein>
    <recommendedName>
        <fullName evidence="4">FAD-binding oxidoreductase</fullName>
    </recommendedName>
</protein>
<dbReference type="AlphaFoldDB" id="A0A6H1Q3M2"/>
<dbReference type="PANTHER" id="PTHR43762:SF1">
    <property type="entry name" value="D-ARABINONO-1,4-LACTONE OXIDASE"/>
    <property type="match status" value="1"/>
</dbReference>
<evidence type="ECO:0000313" key="3">
    <source>
        <dbReference type="Proteomes" id="UP000501094"/>
    </source>
</evidence>
<dbReference type="GO" id="GO:0016899">
    <property type="term" value="F:oxidoreductase activity, acting on the CH-OH group of donors, oxygen as acceptor"/>
    <property type="evidence" value="ECO:0007669"/>
    <property type="project" value="InterPro"/>
</dbReference>
<keyword evidence="3" id="KW-1185">Reference proteome</keyword>
<dbReference type="InterPro" id="IPR010031">
    <property type="entry name" value="FAD_lactone_oxidase-like"/>
</dbReference>
<name>A0A6H1Q3M2_9PROT</name>
<dbReference type="Proteomes" id="UP000501094">
    <property type="component" value="Chromosome"/>
</dbReference>
<dbReference type="InterPro" id="IPR036318">
    <property type="entry name" value="FAD-bd_PCMH-like_sf"/>
</dbReference>
<accession>A0A6H1Q3M2</accession>
<dbReference type="KEGG" id="peg:E5R92_06315"/>
<dbReference type="GO" id="GO:0050660">
    <property type="term" value="F:flavin adenine dinucleotide binding"/>
    <property type="evidence" value="ECO:0007669"/>
    <property type="project" value="InterPro"/>
</dbReference>
<evidence type="ECO:0000256" key="1">
    <source>
        <dbReference type="SAM" id="Phobius"/>
    </source>
</evidence>
<feature type="transmembrane region" description="Helical" evidence="1">
    <location>
        <begin position="153"/>
        <end position="172"/>
    </location>
</feature>
<evidence type="ECO:0008006" key="4">
    <source>
        <dbReference type="Google" id="ProtNLM"/>
    </source>
</evidence>
<keyword evidence="1" id="KW-0472">Membrane</keyword>
<dbReference type="SUPFAM" id="SSF56176">
    <property type="entry name" value="FAD-binding/transporter-associated domain-like"/>
    <property type="match status" value="1"/>
</dbReference>
<dbReference type="RefSeq" id="WP_168607249.1">
    <property type="nucleotide sequence ID" value="NZ_CP038852.1"/>
</dbReference>
<keyword evidence="1" id="KW-0812">Transmembrane</keyword>
<dbReference type="EMBL" id="CP038852">
    <property type="protein sequence ID" value="QIZ21391.1"/>
    <property type="molecule type" value="Genomic_DNA"/>
</dbReference>
<keyword evidence="1" id="KW-1133">Transmembrane helix</keyword>
<reference evidence="2 3" key="1">
    <citation type="journal article" date="2020" name="Nat. Microbiol.">
        <title>Lysogenic host-virus interactions in SAR11 marine bacteria.</title>
        <authorList>
            <person name="Morris R.M."/>
            <person name="Cain K.R."/>
            <person name="Hvorecny K.L."/>
            <person name="Kollman J.M."/>
        </authorList>
    </citation>
    <scope>NUCLEOTIDE SEQUENCE [LARGE SCALE GENOMIC DNA]</scope>
    <source>
        <strain evidence="2 3">NP1</strain>
    </source>
</reference>
<dbReference type="InterPro" id="IPR016169">
    <property type="entry name" value="FAD-bd_PCMH_sub2"/>
</dbReference>
<proteinExistence type="predicted"/>
<gene>
    <name evidence="2" type="ORF">E5R92_06315</name>
</gene>
<evidence type="ECO:0000313" key="2">
    <source>
        <dbReference type="EMBL" id="QIZ21391.1"/>
    </source>
</evidence>
<dbReference type="PANTHER" id="PTHR43762">
    <property type="entry name" value="L-GULONOLACTONE OXIDASE"/>
    <property type="match status" value="1"/>
</dbReference>
<organism evidence="2 3">
    <name type="scientific">Candidatus Pelagibacter giovannonii</name>
    <dbReference type="NCBI Taxonomy" id="2563896"/>
    <lineage>
        <taxon>Bacteria</taxon>
        <taxon>Pseudomonadati</taxon>
        <taxon>Pseudomonadota</taxon>
        <taxon>Alphaproteobacteria</taxon>
        <taxon>Candidatus Pelagibacterales</taxon>
        <taxon>Candidatus Pelagibacteraceae</taxon>
        <taxon>Candidatus Pelagibacter</taxon>
    </lineage>
</organism>